<dbReference type="InterPro" id="IPR016024">
    <property type="entry name" value="ARM-type_fold"/>
</dbReference>
<dbReference type="AlphaFoldDB" id="A0A6A4VXL3"/>
<dbReference type="EMBL" id="VIIS01001817">
    <property type="protein sequence ID" value="KAF0292362.1"/>
    <property type="molecule type" value="Genomic_DNA"/>
</dbReference>
<dbReference type="InterPro" id="IPR000717">
    <property type="entry name" value="PCI_dom"/>
</dbReference>
<dbReference type="SUPFAM" id="SSF46785">
    <property type="entry name" value="Winged helix' DNA-binding domain"/>
    <property type="match status" value="1"/>
</dbReference>
<dbReference type="GO" id="GO:0043022">
    <property type="term" value="F:ribosome binding"/>
    <property type="evidence" value="ECO:0007669"/>
    <property type="project" value="InterPro"/>
</dbReference>
<dbReference type="GO" id="GO:0033290">
    <property type="term" value="C:eukaryotic 48S preinitiation complex"/>
    <property type="evidence" value="ECO:0007669"/>
    <property type="project" value="UniProtKB-UniRule"/>
</dbReference>
<protein>
    <recommendedName>
        <fullName evidence="5">Eukaryotic translation initiation factor 3 subunit K</fullName>
        <shortName evidence="5">eIF3k</shortName>
    </recommendedName>
    <alternativeName>
        <fullName evidence="5">eIF-3 p25</fullName>
    </alternativeName>
</protein>
<dbReference type="GO" id="GO:0006446">
    <property type="term" value="P:regulation of translational initiation"/>
    <property type="evidence" value="ECO:0007669"/>
    <property type="project" value="InterPro"/>
</dbReference>
<evidence type="ECO:0000256" key="4">
    <source>
        <dbReference type="ARBA" id="ARBA00057041"/>
    </source>
</evidence>
<comment type="function">
    <text evidence="5">Component of the eukaryotic translation initiation factor 3 (eIF-3) complex, which is involved in protein synthesis of a specialized repertoire of mRNAs and, together with other initiation factors, stimulates binding of mRNA and methionyl-tRNAi to the 40S ribosome. The eIF-3 complex specifically targets and initiates translation of a subset of mRNAs involved in cell proliferation.</text>
</comment>
<evidence type="ECO:0000313" key="9">
    <source>
        <dbReference type="Proteomes" id="UP000440578"/>
    </source>
</evidence>
<evidence type="ECO:0000259" key="6">
    <source>
        <dbReference type="PROSITE" id="PS50250"/>
    </source>
</evidence>
<organism evidence="8 9">
    <name type="scientific">Amphibalanus amphitrite</name>
    <name type="common">Striped barnacle</name>
    <name type="synonym">Balanus amphitrite</name>
    <dbReference type="NCBI Taxonomy" id="1232801"/>
    <lineage>
        <taxon>Eukaryota</taxon>
        <taxon>Metazoa</taxon>
        <taxon>Ecdysozoa</taxon>
        <taxon>Arthropoda</taxon>
        <taxon>Crustacea</taxon>
        <taxon>Multicrustacea</taxon>
        <taxon>Cirripedia</taxon>
        <taxon>Thoracica</taxon>
        <taxon>Thoracicalcarea</taxon>
        <taxon>Balanomorpha</taxon>
        <taxon>Balanoidea</taxon>
        <taxon>Balanidae</taxon>
        <taxon>Amphibalaninae</taxon>
        <taxon>Amphibalanus</taxon>
    </lineage>
</organism>
<dbReference type="GO" id="GO:0003743">
    <property type="term" value="F:translation initiation factor activity"/>
    <property type="evidence" value="ECO:0007669"/>
    <property type="project" value="UniProtKB-UniRule"/>
</dbReference>
<dbReference type="EMBL" id="VIIS01001401">
    <property type="protein sequence ID" value="KAF0298925.1"/>
    <property type="molecule type" value="Genomic_DNA"/>
</dbReference>
<dbReference type="GO" id="GO:0001732">
    <property type="term" value="P:formation of cytoplasmic translation initiation complex"/>
    <property type="evidence" value="ECO:0007669"/>
    <property type="project" value="UniProtKB-UniRule"/>
</dbReference>
<comment type="similarity">
    <text evidence="5">Belongs to the eIF-3 subunit K family.</text>
</comment>
<dbReference type="InterPro" id="IPR036388">
    <property type="entry name" value="WH-like_DNA-bd_sf"/>
</dbReference>
<dbReference type="InterPro" id="IPR009374">
    <property type="entry name" value="eIF3k"/>
</dbReference>
<evidence type="ECO:0000313" key="7">
    <source>
        <dbReference type="EMBL" id="KAF0292362.1"/>
    </source>
</evidence>
<keyword evidence="2 5" id="KW-0396">Initiation factor</keyword>
<dbReference type="PROSITE" id="PS50250">
    <property type="entry name" value="PCI"/>
    <property type="match status" value="1"/>
</dbReference>
<dbReference type="OrthoDB" id="337745at2759"/>
<dbReference type="PANTHER" id="PTHR13022:SF0">
    <property type="entry name" value="EUKARYOTIC TRANSLATION INITIATION FACTOR 3 SUBUNIT K"/>
    <property type="match status" value="1"/>
</dbReference>
<reference evidence="8 9" key="1">
    <citation type="submission" date="2019-07" db="EMBL/GenBank/DDBJ databases">
        <title>Draft genome assembly of a fouling barnacle, Amphibalanus amphitrite (Darwin, 1854): The first reference genome for Thecostraca.</title>
        <authorList>
            <person name="Kim W."/>
        </authorList>
    </citation>
    <scope>NUCLEOTIDE SEQUENCE [LARGE SCALE GENOMIC DNA]</scope>
    <source>
        <strain evidence="8">SNU_AA5</strain>
        <tissue evidence="8">Soma without cirri and trophi</tissue>
    </source>
</reference>
<dbReference type="HAMAP" id="MF_03010">
    <property type="entry name" value="eIF3k"/>
    <property type="match status" value="1"/>
</dbReference>
<accession>A0A6A4VXL3</accession>
<comment type="subcellular location">
    <subcellularLocation>
        <location evidence="5">Cytoplasm</location>
    </subcellularLocation>
</comment>
<gene>
    <name evidence="8" type="primary">EIF3K_1</name>
    <name evidence="7" type="synonym">EIF3K_0</name>
    <name evidence="8" type="ORF">FJT64_003742</name>
    <name evidence="7" type="ORF">FJT64_009639</name>
</gene>
<dbReference type="FunFam" id="1.25.40.250:FF:000001">
    <property type="entry name" value="Eukaryotic translation initiation factor 3 subunit K"/>
    <property type="match status" value="1"/>
</dbReference>
<sequence>MAEDMKAAVSALLKGIDRYNPNNVVMFEQYVDRQCQDNTYDLEANLALLKLYQFNPDSYNQEITQRILLKAITNLPHTDIILCKCLLASENMEKPEIRVILRLSTLLELCQFQTFWEQIEDQQELISDITGFEDSVRRYVCHVLNITYQRIGKELVQSALNVSASELSAWVTKYGWSDEGETIFIRNQDESVKTKNIREKIDFETVAGLMATSK</sequence>
<dbReference type="Proteomes" id="UP000440578">
    <property type="component" value="Unassembled WGS sequence"/>
</dbReference>
<evidence type="ECO:0000256" key="1">
    <source>
        <dbReference type="ARBA" id="ARBA00022490"/>
    </source>
</evidence>
<dbReference type="Pfam" id="PF10075">
    <property type="entry name" value="CSN8_PSD8_EIF3K"/>
    <property type="match status" value="1"/>
</dbReference>
<dbReference type="SUPFAM" id="SSF48371">
    <property type="entry name" value="ARM repeat"/>
    <property type="match status" value="1"/>
</dbReference>
<dbReference type="GO" id="GO:0005852">
    <property type="term" value="C:eukaryotic translation initiation factor 3 complex"/>
    <property type="evidence" value="ECO:0007669"/>
    <property type="project" value="UniProtKB-UniRule"/>
</dbReference>
<dbReference type="FunFam" id="1.10.10.10:FF:000212">
    <property type="entry name" value="Eukaryotic translation initiation factor 3 subunit K"/>
    <property type="match status" value="1"/>
</dbReference>
<comment type="caution">
    <text evidence="8">The sequence shown here is derived from an EMBL/GenBank/DDBJ whole genome shotgun (WGS) entry which is preliminary data.</text>
</comment>
<dbReference type="Gene3D" id="1.25.40.250">
    <property type="entry name" value="ARM repeat, domain 1"/>
    <property type="match status" value="1"/>
</dbReference>
<dbReference type="InterPro" id="IPR016020">
    <property type="entry name" value="Transl_init_fac_sub12_N_euk"/>
</dbReference>
<dbReference type="InterPro" id="IPR036390">
    <property type="entry name" value="WH_DNA-bd_sf"/>
</dbReference>
<keyword evidence="1 5" id="KW-0963">Cytoplasm</keyword>
<keyword evidence="9" id="KW-1185">Reference proteome</keyword>
<proteinExistence type="inferred from homology"/>
<comment type="function">
    <text evidence="4">Component of the eukaryotic translation initiation factor 3 (eIF-3) complex, which is required for several steps in the initiation of protein synthesis. The eIF-3 complex associates with the 40S ribosome and facilitates the recruitment of eIF-1, eIF-1A, eIF-2:GTP:methionyl-tRNAi and eIF-5 to form the 43S pre-initiation complex (43S PIC). The eIF-3 complex stimulates mRNA recruitment to the 43S PIC and scanning of the mRNA for AUG recognition. The eIF-3 complex is also required for disassembly and recycling of post-termination ribosomal complexes and subsequently prevents premature joining of the 40S and 60S ribosomal subunits prior to initiation. The eIF-3 complex specifically targets and initiates translation of a subset of mRNAs involved in cell proliferation, including cell cycling, differentiation and apoptosis, and uses different modes of RNA stem-loop binding to exert either translational activation or repression.</text>
</comment>
<evidence type="ECO:0000256" key="2">
    <source>
        <dbReference type="ARBA" id="ARBA00022540"/>
    </source>
</evidence>
<evidence type="ECO:0000256" key="3">
    <source>
        <dbReference type="ARBA" id="ARBA00022917"/>
    </source>
</evidence>
<dbReference type="Gene3D" id="1.10.10.10">
    <property type="entry name" value="Winged helix-like DNA-binding domain superfamily/Winged helix DNA-binding domain"/>
    <property type="match status" value="1"/>
</dbReference>
<evidence type="ECO:0000256" key="5">
    <source>
        <dbReference type="HAMAP-Rule" id="MF_03010"/>
    </source>
</evidence>
<dbReference type="InterPro" id="IPR033464">
    <property type="entry name" value="CSN8_PSD8_EIF3K"/>
</dbReference>
<dbReference type="PANTHER" id="PTHR13022">
    <property type="entry name" value="EUKARYOTIC TRANSLATION INITIATION FACTOR 3 SUBUNIT 11"/>
    <property type="match status" value="1"/>
</dbReference>
<dbReference type="GO" id="GO:0003723">
    <property type="term" value="F:RNA binding"/>
    <property type="evidence" value="ECO:0007669"/>
    <property type="project" value="UniProtKB-UniRule"/>
</dbReference>
<comment type="subunit">
    <text evidence="5">Component of the eukaryotic translation initiation factor 3 (eIF-3) complex.</text>
</comment>
<evidence type="ECO:0000313" key="8">
    <source>
        <dbReference type="EMBL" id="KAF0298925.1"/>
    </source>
</evidence>
<dbReference type="GO" id="GO:0016282">
    <property type="term" value="C:eukaryotic 43S preinitiation complex"/>
    <property type="evidence" value="ECO:0007669"/>
    <property type="project" value="UniProtKB-UniRule"/>
</dbReference>
<feature type="domain" description="PCI" evidence="6">
    <location>
        <begin position="40"/>
        <end position="200"/>
    </location>
</feature>
<name>A0A6A4VXL3_AMPAM</name>
<keyword evidence="3 5" id="KW-0648">Protein biosynthesis</keyword>